<protein>
    <submittedName>
        <fullName evidence="7">Salicylate hydroxylase</fullName>
        <ecNumber evidence="7">1.14.13.1</ecNumber>
    </submittedName>
</protein>
<dbReference type="RefSeq" id="WP_204733577.1">
    <property type="nucleotide sequence ID" value="NZ_JAVDWE010000005.1"/>
</dbReference>
<keyword evidence="8" id="KW-1185">Reference proteome</keyword>
<comment type="cofactor">
    <cofactor evidence="1">
        <name>FAD</name>
        <dbReference type="ChEBI" id="CHEBI:57692"/>
    </cofactor>
</comment>
<dbReference type="SUPFAM" id="SSF51905">
    <property type="entry name" value="FAD/NAD(P)-binding domain"/>
    <property type="match status" value="1"/>
</dbReference>
<keyword evidence="4 7" id="KW-0560">Oxidoreductase</keyword>
<evidence type="ECO:0000256" key="4">
    <source>
        <dbReference type="ARBA" id="ARBA00023002"/>
    </source>
</evidence>
<sequence>MRIAVIGAGIGGLTAAIALLKRGFQVEVLEQARELGEIGAGVQISPNGVRVLAALGLMDDIMAIASEPAGKFVRLWSTGQEWKLFDLGSVSRQRYGFPYLTMHRGDLHQALVKGVRALSPDAIRLDTRVTDIRQEGDVVRMFASGQEVATADFVVGADGVHSQVRQRLFGDDEPRFSGIVAWRGVIDARTLPAHLQQPHGYNWVGPGKHVIHYPVRSGKLVNLVAVVEQSQGWEVESWSQKGSREDFERDFAGWHEDVHHLIRAVETPYKWALMVRDPMPSWTRGRVTLLGDACHPTLPFLAQGAVMALEDGYLLARALHEYGGDIDRATAAYEAARVQRTARIVQGANENATRFHNPQLAHAEGAAAYVDREWTEERVRQRYEWLFEYNVETLPL</sequence>
<evidence type="ECO:0000313" key="8">
    <source>
        <dbReference type="Proteomes" id="UP001265550"/>
    </source>
</evidence>
<dbReference type="InterPro" id="IPR036188">
    <property type="entry name" value="FAD/NAD-bd_sf"/>
</dbReference>
<dbReference type="EC" id="1.14.13.1" evidence="7"/>
<reference evidence="7 8" key="1">
    <citation type="submission" date="2023-07" db="EMBL/GenBank/DDBJ databases">
        <title>Sorghum-associated microbial communities from plants grown in Nebraska, USA.</title>
        <authorList>
            <person name="Schachtman D."/>
        </authorList>
    </citation>
    <scope>NUCLEOTIDE SEQUENCE [LARGE SCALE GENOMIC DNA]</scope>
    <source>
        <strain evidence="7 8">BE240</strain>
    </source>
</reference>
<evidence type="ECO:0000256" key="1">
    <source>
        <dbReference type="ARBA" id="ARBA00001974"/>
    </source>
</evidence>
<accession>A0ABU1VAU2</accession>
<evidence type="ECO:0000259" key="6">
    <source>
        <dbReference type="Pfam" id="PF01494"/>
    </source>
</evidence>
<dbReference type="InterPro" id="IPR002938">
    <property type="entry name" value="FAD-bd"/>
</dbReference>
<organism evidence="7 8">
    <name type="scientific">Hydrogenophaga laconesensis</name>
    <dbReference type="NCBI Taxonomy" id="1805971"/>
    <lineage>
        <taxon>Bacteria</taxon>
        <taxon>Pseudomonadati</taxon>
        <taxon>Pseudomonadota</taxon>
        <taxon>Betaproteobacteria</taxon>
        <taxon>Burkholderiales</taxon>
        <taxon>Comamonadaceae</taxon>
        <taxon>Hydrogenophaga</taxon>
    </lineage>
</organism>
<evidence type="ECO:0000256" key="3">
    <source>
        <dbReference type="ARBA" id="ARBA00022827"/>
    </source>
</evidence>
<dbReference type="Gene3D" id="3.50.50.60">
    <property type="entry name" value="FAD/NAD(P)-binding domain"/>
    <property type="match status" value="1"/>
</dbReference>
<dbReference type="Proteomes" id="UP001265550">
    <property type="component" value="Unassembled WGS sequence"/>
</dbReference>
<dbReference type="PANTHER" id="PTHR13789:SF318">
    <property type="entry name" value="GERANYLGERANYL DIPHOSPHATE REDUCTASE"/>
    <property type="match status" value="1"/>
</dbReference>
<dbReference type="InterPro" id="IPR050493">
    <property type="entry name" value="FAD-dep_Monooxygenase_BioMet"/>
</dbReference>
<keyword evidence="5" id="KW-0503">Monooxygenase</keyword>
<keyword evidence="2" id="KW-0285">Flavoprotein</keyword>
<feature type="domain" description="FAD-binding" evidence="6">
    <location>
        <begin position="3"/>
        <end position="347"/>
    </location>
</feature>
<dbReference type="Pfam" id="PF01494">
    <property type="entry name" value="FAD_binding_3"/>
    <property type="match status" value="1"/>
</dbReference>
<comment type="caution">
    <text evidence="7">The sequence shown here is derived from an EMBL/GenBank/DDBJ whole genome shotgun (WGS) entry which is preliminary data.</text>
</comment>
<dbReference type="GO" id="GO:0018658">
    <property type="term" value="F:salicylate 1-monooxygenase activity"/>
    <property type="evidence" value="ECO:0007669"/>
    <property type="project" value="UniProtKB-EC"/>
</dbReference>
<dbReference type="SUPFAM" id="SSF54373">
    <property type="entry name" value="FAD-linked reductases, C-terminal domain"/>
    <property type="match status" value="1"/>
</dbReference>
<dbReference type="PANTHER" id="PTHR13789">
    <property type="entry name" value="MONOOXYGENASE"/>
    <property type="match status" value="1"/>
</dbReference>
<gene>
    <name evidence="7" type="ORF">J2X09_002325</name>
</gene>
<evidence type="ECO:0000256" key="5">
    <source>
        <dbReference type="ARBA" id="ARBA00023033"/>
    </source>
</evidence>
<evidence type="ECO:0000256" key="2">
    <source>
        <dbReference type="ARBA" id="ARBA00022630"/>
    </source>
</evidence>
<proteinExistence type="predicted"/>
<evidence type="ECO:0000313" key="7">
    <source>
        <dbReference type="EMBL" id="MDR7094584.1"/>
    </source>
</evidence>
<keyword evidence="3" id="KW-0274">FAD</keyword>
<dbReference type="EMBL" id="JAVDWE010000005">
    <property type="protein sequence ID" value="MDR7094584.1"/>
    <property type="molecule type" value="Genomic_DNA"/>
</dbReference>
<dbReference type="PRINTS" id="PR00420">
    <property type="entry name" value="RNGMNOXGNASE"/>
</dbReference>
<name>A0ABU1VAU2_9BURK</name>